<dbReference type="GO" id="GO:0009734">
    <property type="term" value="P:auxin-activated signaling pathway"/>
    <property type="evidence" value="ECO:0007669"/>
    <property type="project" value="UniProtKB-KW"/>
</dbReference>
<keyword evidence="2" id="KW-0813">Transport</keyword>
<keyword evidence="3 9" id="KW-0812">Transmembrane</keyword>
<name>A0A1E5UVT1_9POAL</name>
<evidence type="ECO:0000313" key="10">
    <source>
        <dbReference type="EMBL" id="OEL16963.1"/>
    </source>
</evidence>
<dbReference type="PANTHER" id="PTHR31651:SF33">
    <property type="entry name" value="PROTEIN PIN-LIKES 1"/>
    <property type="match status" value="1"/>
</dbReference>
<evidence type="ECO:0000256" key="2">
    <source>
        <dbReference type="ARBA" id="ARBA00022448"/>
    </source>
</evidence>
<dbReference type="AlphaFoldDB" id="A0A1E5UVT1"/>
<evidence type="ECO:0000256" key="5">
    <source>
        <dbReference type="ARBA" id="ARBA00023136"/>
    </source>
</evidence>
<feature type="transmembrane region" description="Helical" evidence="9">
    <location>
        <begin position="6"/>
        <end position="31"/>
    </location>
</feature>
<feature type="transmembrane region" description="Helical" evidence="9">
    <location>
        <begin position="106"/>
        <end position="127"/>
    </location>
</feature>
<feature type="transmembrane region" description="Helical" evidence="9">
    <location>
        <begin position="43"/>
        <end position="61"/>
    </location>
</feature>
<evidence type="ECO:0000256" key="1">
    <source>
        <dbReference type="ARBA" id="ARBA00004477"/>
    </source>
</evidence>
<comment type="function">
    <text evidence="7">Involved in cellular auxin homeostasis by regulating auxin metabolism. Regulates intracellular auxin accumulation at the endoplasmic reticulum and thus auxin availability for nuclear auxin signaling.</text>
</comment>
<keyword evidence="4 9" id="KW-1133">Transmembrane helix</keyword>
<dbReference type="PANTHER" id="PTHR31651">
    <property type="match status" value="1"/>
</dbReference>
<proteinExistence type="inferred from homology"/>
<feature type="transmembrane region" description="Helical" evidence="9">
    <location>
        <begin position="147"/>
        <end position="168"/>
    </location>
</feature>
<dbReference type="InterPro" id="IPR045033">
    <property type="entry name" value="PILS1/3/4/5/7"/>
</dbReference>
<feature type="transmembrane region" description="Helical" evidence="9">
    <location>
        <begin position="248"/>
        <end position="268"/>
    </location>
</feature>
<dbReference type="GO" id="GO:0080162">
    <property type="term" value="P:endoplasmic reticulum to cytosol auxin transport"/>
    <property type="evidence" value="ECO:0007669"/>
    <property type="project" value="InterPro"/>
</dbReference>
<evidence type="ECO:0000256" key="9">
    <source>
        <dbReference type="SAM" id="Phobius"/>
    </source>
</evidence>
<dbReference type="InterPro" id="IPR004776">
    <property type="entry name" value="Mem_transp_PIN-like"/>
</dbReference>
<comment type="subcellular location">
    <subcellularLocation>
        <location evidence="1">Endoplasmic reticulum membrane</location>
        <topology evidence="1">Multi-pass membrane protein</topology>
    </subcellularLocation>
</comment>
<feature type="transmembrane region" description="Helical" evidence="9">
    <location>
        <begin position="387"/>
        <end position="410"/>
    </location>
</feature>
<keyword evidence="11" id="KW-1185">Reference proteome</keyword>
<evidence type="ECO:0000313" key="11">
    <source>
        <dbReference type="Proteomes" id="UP000095767"/>
    </source>
</evidence>
<keyword evidence="5 9" id="KW-0472">Membrane</keyword>
<protein>
    <submittedName>
        <fullName evidence="10">Protein PIN-LIKES 3</fullName>
    </submittedName>
</protein>
<dbReference type="GO" id="GO:0005789">
    <property type="term" value="C:endoplasmic reticulum membrane"/>
    <property type="evidence" value="ECO:0007669"/>
    <property type="project" value="UniProtKB-SubCell"/>
</dbReference>
<evidence type="ECO:0000256" key="4">
    <source>
        <dbReference type="ARBA" id="ARBA00022989"/>
    </source>
</evidence>
<comment type="caution">
    <text evidence="10">The sequence shown here is derived from an EMBL/GenBank/DDBJ whole genome shotgun (WGS) entry which is preliminary data.</text>
</comment>
<organism evidence="10 11">
    <name type="scientific">Dichanthelium oligosanthes</name>
    <dbReference type="NCBI Taxonomy" id="888268"/>
    <lineage>
        <taxon>Eukaryota</taxon>
        <taxon>Viridiplantae</taxon>
        <taxon>Streptophyta</taxon>
        <taxon>Embryophyta</taxon>
        <taxon>Tracheophyta</taxon>
        <taxon>Spermatophyta</taxon>
        <taxon>Magnoliopsida</taxon>
        <taxon>Liliopsida</taxon>
        <taxon>Poales</taxon>
        <taxon>Poaceae</taxon>
        <taxon>PACMAD clade</taxon>
        <taxon>Panicoideae</taxon>
        <taxon>Panicodae</taxon>
        <taxon>Paniceae</taxon>
        <taxon>Dichantheliinae</taxon>
        <taxon>Dichanthelium</taxon>
    </lineage>
</organism>
<evidence type="ECO:0000256" key="6">
    <source>
        <dbReference type="ARBA" id="ARBA00023294"/>
    </source>
</evidence>
<dbReference type="Pfam" id="PF03547">
    <property type="entry name" value="Mem_trans"/>
    <property type="match status" value="1"/>
</dbReference>
<evidence type="ECO:0000256" key="3">
    <source>
        <dbReference type="ARBA" id="ARBA00022692"/>
    </source>
</evidence>
<accession>A0A1E5UVT1</accession>
<gene>
    <name evidence="10" type="ORF">BAE44_0022024</name>
</gene>
<keyword evidence="6" id="KW-0927">Auxin signaling pathway</keyword>
<dbReference type="STRING" id="888268.A0A1E5UVT1"/>
<feature type="transmembrane region" description="Helical" evidence="9">
    <location>
        <begin position="288"/>
        <end position="306"/>
    </location>
</feature>
<reference evidence="10 11" key="1">
    <citation type="submission" date="2016-09" db="EMBL/GenBank/DDBJ databases">
        <title>The draft genome of Dichanthelium oligosanthes: A C3 panicoid grass species.</title>
        <authorList>
            <person name="Studer A.J."/>
            <person name="Schnable J.C."/>
            <person name="Brutnell T.P."/>
        </authorList>
    </citation>
    <scope>NUCLEOTIDE SEQUENCE [LARGE SCALE GENOMIC DNA]</scope>
    <source>
        <strain evidence="11">cv. Kellogg 1175</strain>
        <tissue evidence="10">Leaf</tissue>
    </source>
</reference>
<feature type="transmembrane region" description="Helical" evidence="9">
    <location>
        <begin position="73"/>
        <end position="94"/>
    </location>
</feature>
<comment type="similarity">
    <text evidence="8">Belongs to the auxin efflux carrier (TC 2.A.69.2) family.</text>
</comment>
<dbReference type="OrthoDB" id="191139at2759"/>
<dbReference type="Proteomes" id="UP000095767">
    <property type="component" value="Unassembled WGS sequence"/>
</dbReference>
<sequence>MGLLELFVTACVPVVNMLLVTSVGSFLASDFAGILTKEARKHLNNLVFYLFNPSLIATYLAKTITIESLGKLWFMPVNVLLSFIFGLFFGWIVVQVTRPPARLNGLILGCCSAGNVGNIFLIIIPALCKEKGSPFGAPDACKTYGLAYSSLSLAIGAVFLWSIAYNIIRVTSQVSEGDGDARTNQPTVLISSATEPVSEEKCSTSNTNECKLPLISTDIPPNKSKVPLSERARQFLSSIAGGLDFKKLFAPSTIAVIVGLILGATPLIKNVIIGENAPLRALQESAQLIGGAAVPAVTLIMGGNLLKGVRGRASVQPSVIAGVIVVRYILLPLLGTVLVNGAVRLGLVQPDPLYQFILLLQHAVPPAMNIGTMTQLFGVGESECSVIFVWAYALASVAVTAWSAFFLWTLSP</sequence>
<evidence type="ECO:0000256" key="8">
    <source>
        <dbReference type="ARBA" id="ARBA00025752"/>
    </source>
</evidence>
<dbReference type="EMBL" id="LWDX02061468">
    <property type="protein sequence ID" value="OEL16963.1"/>
    <property type="molecule type" value="Genomic_DNA"/>
</dbReference>
<feature type="transmembrane region" description="Helical" evidence="9">
    <location>
        <begin position="318"/>
        <end position="343"/>
    </location>
</feature>
<evidence type="ECO:0000256" key="7">
    <source>
        <dbReference type="ARBA" id="ARBA00025100"/>
    </source>
</evidence>